<dbReference type="RefSeq" id="WP_144450468.1">
    <property type="nucleotide sequence ID" value="NZ_VLKZ01000005.1"/>
</dbReference>
<proteinExistence type="predicted"/>
<dbReference type="AlphaFoldDB" id="A0A562QHN2"/>
<gene>
    <name evidence="1" type="ORF">IQ10_02159</name>
</gene>
<reference evidence="1 2" key="1">
    <citation type="journal article" date="2015" name="Stand. Genomic Sci.">
        <title>Genomic Encyclopedia of Bacterial and Archaeal Type Strains, Phase III: the genomes of soil and plant-associated and newly described type strains.</title>
        <authorList>
            <person name="Whitman W.B."/>
            <person name="Woyke T."/>
            <person name="Klenk H.P."/>
            <person name="Zhou Y."/>
            <person name="Lilburn T.G."/>
            <person name="Beck B.J."/>
            <person name="De Vos P."/>
            <person name="Vandamme P."/>
            <person name="Eisen J.A."/>
            <person name="Garrity G."/>
            <person name="Hugenholtz P."/>
            <person name="Kyrpides N.C."/>
        </authorList>
    </citation>
    <scope>NUCLEOTIDE SEQUENCE [LARGE SCALE GENOMIC DNA]</scope>
    <source>
        <strain evidence="1 2">CGMCC 1.10116</strain>
    </source>
</reference>
<evidence type="ECO:0000313" key="2">
    <source>
        <dbReference type="Proteomes" id="UP000315711"/>
    </source>
</evidence>
<dbReference type="InterPro" id="IPR025716">
    <property type="entry name" value="Post-transcriptional_regulator"/>
</dbReference>
<dbReference type="Pfam" id="PF13797">
    <property type="entry name" value="Post_transc_reg"/>
    <property type="match status" value="1"/>
</dbReference>
<dbReference type="EMBL" id="VLKZ01000005">
    <property type="protein sequence ID" value="TWI56268.1"/>
    <property type="molecule type" value="Genomic_DNA"/>
</dbReference>
<evidence type="ECO:0000313" key="1">
    <source>
        <dbReference type="EMBL" id="TWI56268.1"/>
    </source>
</evidence>
<comment type="caution">
    <text evidence="1">The sequence shown here is derived from an EMBL/GenBank/DDBJ whole genome shotgun (WGS) entry which is preliminary data.</text>
</comment>
<accession>A0A562QHN2</accession>
<dbReference type="Proteomes" id="UP000315711">
    <property type="component" value="Unassembled WGS sequence"/>
</dbReference>
<name>A0A562QHN2_9BACI</name>
<organism evidence="1 2">
    <name type="scientific">Halalkalibacter nanhaiisediminis</name>
    <dbReference type="NCBI Taxonomy" id="688079"/>
    <lineage>
        <taxon>Bacteria</taxon>
        <taxon>Bacillati</taxon>
        <taxon>Bacillota</taxon>
        <taxon>Bacilli</taxon>
        <taxon>Bacillales</taxon>
        <taxon>Bacillaceae</taxon>
        <taxon>Halalkalibacter</taxon>
    </lineage>
</organism>
<keyword evidence="2" id="KW-1185">Reference proteome</keyword>
<sequence length="91" mass="11091">MKEKQQFEVWRQDLEPAILSKVDEFHFLGYDRATAEEVWECVVYQLRKEKGFIHLHAFVNRILTLKPQTYMTWLTINSYKNPEDWFGEYES</sequence>
<dbReference type="OrthoDB" id="2990595at2"/>
<protein>
    <submittedName>
        <fullName evidence="1">ComN-like post-transcriptional regulator</fullName>
    </submittedName>
</protein>